<protein>
    <submittedName>
        <fullName evidence="3">Uncharacterized protein</fullName>
    </submittedName>
</protein>
<evidence type="ECO:0000256" key="2">
    <source>
        <dbReference type="ARBA" id="ARBA00022840"/>
    </source>
</evidence>
<evidence type="ECO:0000256" key="1">
    <source>
        <dbReference type="ARBA" id="ARBA00022741"/>
    </source>
</evidence>
<dbReference type="EMBL" id="CP042188">
    <property type="protein sequence ID" value="QDS69872.1"/>
    <property type="molecule type" value="Genomic_DNA"/>
</dbReference>
<dbReference type="AlphaFoldDB" id="A0A517L2M6"/>
<dbReference type="STRING" id="50376.A0A517L2M6"/>
<dbReference type="CDD" id="cd10170">
    <property type="entry name" value="ASKHA_NBD_HSP70"/>
    <property type="match status" value="1"/>
</dbReference>
<organism evidence="3 4">
    <name type="scientific">Venturia effusa</name>
    <dbReference type="NCBI Taxonomy" id="50376"/>
    <lineage>
        <taxon>Eukaryota</taxon>
        <taxon>Fungi</taxon>
        <taxon>Dikarya</taxon>
        <taxon>Ascomycota</taxon>
        <taxon>Pezizomycotina</taxon>
        <taxon>Dothideomycetes</taxon>
        <taxon>Pleosporomycetidae</taxon>
        <taxon>Venturiales</taxon>
        <taxon>Venturiaceae</taxon>
        <taxon>Venturia</taxon>
    </lineage>
</organism>
<name>A0A517L2M6_9PEZI</name>
<proteinExistence type="predicted"/>
<dbReference type="SUPFAM" id="SSF53067">
    <property type="entry name" value="Actin-like ATPase domain"/>
    <property type="match status" value="2"/>
</dbReference>
<dbReference type="InterPro" id="IPR013126">
    <property type="entry name" value="Hsp_70_fam"/>
</dbReference>
<dbReference type="PANTHER" id="PTHR14187">
    <property type="entry name" value="ALPHA KINASE/ELONGATION FACTOR 2 KINASE"/>
    <property type="match status" value="1"/>
</dbReference>
<evidence type="ECO:0000313" key="3">
    <source>
        <dbReference type="EMBL" id="QDS69872.1"/>
    </source>
</evidence>
<gene>
    <name evidence="3" type="ORF">FKW77_000512</name>
</gene>
<dbReference type="GO" id="GO:0140662">
    <property type="term" value="F:ATP-dependent protein folding chaperone"/>
    <property type="evidence" value="ECO:0007669"/>
    <property type="project" value="InterPro"/>
</dbReference>
<dbReference type="Gene3D" id="3.30.420.40">
    <property type="match status" value="2"/>
</dbReference>
<dbReference type="InterPro" id="IPR043129">
    <property type="entry name" value="ATPase_NBD"/>
</dbReference>
<accession>A0A517L2M6</accession>
<keyword evidence="2" id="KW-0067">ATP-binding</keyword>
<keyword evidence="4" id="KW-1185">Reference proteome</keyword>
<dbReference type="Proteomes" id="UP000316270">
    <property type="component" value="Chromosome 4"/>
</dbReference>
<dbReference type="GO" id="GO:0005524">
    <property type="term" value="F:ATP binding"/>
    <property type="evidence" value="ECO:0007669"/>
    <property type="project" value="UniProtKB-KW"/>
</dbReference>
<dbReference type="Pfam" id="PF00012">
    <property type="entry name" value="HSP70"/>
    <property type="match status" value="1"/>
</dbReference>
<evidence type="ECO:0000313" key="4">
    <source>
        <dbReference type="Proteomes" id="UP000316270"/>
    </source>
</evidence>
<dbReference type="Gene3D" id="3.90.640.10">
    <property type="entry name" value="Actin, Chain A, domain 4"/>
    <property type="match status" value="1"/>
</dbReference>
<dbReference type="OrthoDB" id="2963168at2759"/>
<reference evidence="3 4" key="1">
    <citation type="submission" date="2019-07" db="EMBL/GenBank/DDBJ databases">
        <title>Finished genome of Venturia effusa.</title>
        <authorList>
            <person name="Young C.A."/>
            <person name="Cox M.P."/>
            <person name="Ganley A.R.D."/>
            <person name="David W.J."/>
        </authorList>
    </citation>
    <scope>NUCLEOTIDE SEQUENCE [LARGE SCALE GENOMIC DNA]</scope>
    <source>
        <strain evidence="4">albino</strain>
    </source>
</reference>
<keyword evidence="1" id="KW-0547">Nucleotide-binding</keyword>
<dbReference type="PANTHER" id="PTHR14187:SF5">
    <property type="entry name" value="HEAT SHOCK 70 KDA PROTEIN 12A"/>
    <property type="match status" value="1"/>
</dbReference>
<sequence length="624" mass="69587">MSQDAMEDTVMNDKQPMYIGIDFGTTQSGASRLSSRLPRGGGEITVRDSMAIKVWPGRGPEAVKTPTLIAFGPNDERSWGFEVLPGMRAQFSYIKLLLDLDAPASKFDIPISTRTLDLLRAGMGKLPAGMTAVGLCAAFLTELYNYTMLWLNKHWQMDDVHATFCVTVPATFSDRAKNDLREAAYQAGFTSREGDALRLITEPEAAMIATMNSLAMENGKNPIENNTCAIMMDLGGGTIDYITYHVLRNVSGPPDLDECTGGQGAKSGSVFVDQNFHDWAEATLGAPFLALPPSKVGPNSHFMRQFEDIKQSFGTKKVPKNHIYRILLPMPTCLNSNNYDAAEYEIKFTSQDMENFFAKPVENVIGLLEAQLEATQKAIVRRRPWVDEPQVKSVVLVGGFGSSAYVQDQVALCCKKHGLSLHIMEEPQSAVVRGAALWGLKTVNLKSRVCRRNYGFAFDDDFREGIDPETRIVYQDWHGPKRYLCQGRMSWKIAKGEAIGVGQTIRQDLTMTYIPGENAAIDNIELYCSNADEAPPYNDSPGVELVGYLKADFTALFNRDPDQFERKWRIRKGLTKKLMYLLDYQVEILMDSESGVLKFRVLVEDRDGTTQVVQEKDIEYSLVA</sequence>